<evidence type="ECO:0000313" key="2">
    <source>
        <dbReference type="Proteomes" id="UP000245207"/>
    </source>
</evidence>
<proteinExistence type="predicted"/>
<dbReference type="Proteomes" id="UP000245207">
    <property type="component" value="Unassembled WGS sequence"/>
</dbReference>
<keyword evidence="2" id="KW-1185">Reference proteome</keyword>
<evidence type="ECO:0000313" key="1">
    <source>
        <dbReference type="EMBL" id="PWA37643.1"/>
    </source>
</evidence>
<dbReference type="EMBL" id="PKPP01016500">
    <property type="protein sequence ID" value="PWA37643.1"/>
    <property type="molecule type" value="Genomic_DNA"/>
</dbReference>
<dbReference type="AlphaFoldDB" id="A0A2U1KLV7"/>
<name>A0A2U1KLV7_ARTAN</name>
<comment type="caution">
    <text evidence="1">The sequence shown here is derived from an EMBL/GenBank/DDBJ whole genome shotgun (WGS) entry which is preliminary data.</text>
</comment>
<sequence length="73" mass="8481">MEAENGCRQIFSVSKKVVVEHGYRKTLNSEMTMLVFASTSYDIHRSIKLNETPPSKEQIQAMEDYLASKRRRD</sequence>
<protein>
    <submittedName>
        <fullName evidence="1">Uncharacterized protein</fullName>
    </submittedName>
</protein>
<accession>A0A2U1KLV7</accession>
<organism evidence="1 2">
    <name type="scientific">Artemisia annua</name>
    <name type="common">Sweet wormwood</name>
    <dbReference type="NCBI Taxonomy" id="35608"/>
    <lineage>
        <taxon>Eukaryota</taxon>
        <taxon>Viridiplantae</taxon>
        <taxon>Streptophyta</taxon>
        <taxon>Embryophyta</taxon>
        <taxon>Tracheophyta</taxon>
        <taxon>Spermatophyta</taxon>
        <taxon>Magnoliopsida</taxon>
        <taxon>eudicotyledons</taxon>
        <taxon>Gunneridae</taxon>
        <taxon>Pentapetalae</taxon>
        <taxon>asterids</taxon>
        <taxon>campanulids</taxon>
        <taxon>Asterales</taxon>
        <taxon>Asteraceae</taxon>
        <taxon>Asteroideae</taxon>
        <taxon>Anthemideae</taxon>
        <taxon>Artemisiinae</taxon>
        <taxon>Artemisia</taxon>
    </lineage>
</organism>
<reference evidence="1 2" key="1">
    <citation type="journal article" date="2018" name="Mol. Plant">
        <title>The genome of Artemisia annua provides insight into the evolution of Asteraceae family and artemisinin biosynthesis.</title>
        <authorList>
            <person name="Shen Q."/>
            <person name="Zhang L."/>
            <person name="Liao Z."/>
            <person name="Wang S."/>
            <person name="Yan T."/>
            <person name="Shi P."/>
            <person name="Liu M."/>
            <person name="Fu X."/>
            <person name="Pan Q."/>
            <person name="Wang Y."/>
            <person name="Lv Z."/>
            <person name="Lu X."/>
            <person name="Zhang F."/>
            <person name="Jiang W."/>
            <person name="Ma Y."/>
            <person name="Chen M."/>
            <person name="Hao X."/>
            <person name="Li L."/>
            <person name="Tang Y."/>
            <person name="Lv G."/>
            <person name="Zhou Y."/>
            <person name="Sun X."/>
            <person name="Brodelius P.E."/>
            <person name="Rose J.K.C."/>
            <person name="Tang K."/>
        </authorList>
    </citation>
    <scope>NUCLEOTIDE SEQUENCE [LARGE SCALE GENOMIC DNA]</scope>
    <source>
        <strain evidence="2">cv. Huhao1</strain>
        <tissue evidence="1">Leaf</tissue>
    </source>
</reference>
<gene>
    <name evidence="1" type="ORF">CTI12_AA588450</name>
</gene>
<dbReference type="OrthoDB" id="892172at2759"/>